<keyword evidence="2" id="KW-1185">Reference proteome</keyword>
<dbReference type="AlphaFoldDB" id="A0A9N7QR13"/>
<organism evidence="1 2">
    <name type="scientific">Mycobacterium pseudoshottsii</name>
    <dbReference type="NCBI Taxonomy" id="265949"/>
    <lineage>
        <taxon>Bacteria</taxon>
        <taxon>Bacillati</taxon>
        <taxon>Actinomycetota</taxon>
        <taxon>Actinomycetes</taxon>
        <taxon>Mycobacteriales</taxon>
        <taxon>Mycobacteriaceae</taxon>
        <taxon>Mycobacterium</taxon>
        <taxon>Mycobacterium ulcerans group</taxon>
    </lineage>
</organism>
<accession>A0A9N7QR13</accession>
<name>A0A9N7QR13_9MYCO</name>
<geneLocation type="plasmid" evidence="1 2">
    <name>pMUM005</name>
</geneLocation>
<dbReference type="EMBL" id="AP026368">
    <property type="protein sequence ID" value="BDN85430.1"/>
    <property type="molecule type" value="Genomic_DNA"/>
</dbReference>
<gene>
    <name evidence="1" type="ORF">NJB1907Z4_P0820</name>
</gene>
<dbReference type="Proteomes" id="UP001058626">
    <property type="component" value="Plasmid pMUM005"/>
</dbReference>
<proteinExistence type="predicted"/>
<sequence length="135" mass="14658">MPGTDGLSVDRPAIDQTAQPHWMRTGYKYFPYAAWQSGQWWVLRLNHGFPEHDLYSLFVDGTAIADITGNPSDPSPLVASVASLKPYSDPADQPALDAETATKIVNTVARYVSYGSEHNDPCISCSGNHDAMTGS</sequence>
<keyword evidence="1" id="KW-0614">Plasmid</keyword>
<protein>
    <submittedName>
        <fullName evidence="1">Uncharacterized protein</fullName>
    </submittedName>
</protein>
<evidence type="ECO:0000313" key="1">
    <source>
        <dbReference type="EMBL" id="BDN85430.1"/>
    </source>
</evidence>
<reference evidence="1" key="1">
    <citation type="submission" date="2022-06" db="EMBL/GenBank/DDBJ databases">
        <title>Complete genome sequence of Mycobacterium pseudoshottsii NJB1907-Z4.</title>
        <authorList>
            <person name="Komine T."/>
            <person name="Fukano H."/>
            <person name="Wada S."/>
        </authorList>
    </citation>
    <scope>NUCLEOTIDE SEQUENCE</scope>
    <source>
        <strain evidence="1">NJB1907-Z4</strain>
        <plasmid evidence="1">pMUM005</plasmid>
    </source>
</reference>
<evidence type="ECO:0000313" key="2">
    <source>
        <dbReference type="Proteomes" id="UP001058626"/>
    </source>
</evidence>
<dbReference type="RefSeq" id="WP_015057020.1">
    <property type="nucleotide sequence ID" value="NZ_AP026368.1"/>
</dbReference>